<dbReference type="Proteomes" id="UP001054945">
    <property type="component" value="Unassembled WGS sequence"/>
</dbReference>
<evidence type="ECO:0000313" key="3">
    <source>
        <dbReference type="EMBL" id="GIY91414.1"/>
    </source>
</evidence>
<evidence type="ECO:0000313" key="4">
    <source>
        <dbReference type="Proteomes" id="UP001054945"/>
    </source>
</evidence>
<evidence type="ECO:0000256" key="1">
    <source>
        <dbReference type="SAM" id="MobiDB-lite"/>
    </source>
</evidence>
<protein>
    <submittedName>
        <fullName evidence="3">Uncharacterized protein</fullName>
    </submittedName>
</protein>
<keyword evidence="2" id="KW-0472">Membrane</keyword>
<dbReference type="EMBL" id="BPLR01017411">
    <property type="protein sequence ID" value="GIY91414.1"/>
    <property type="molecule type" value="Genomic_DNA"/>
</dbReference>
<evidence type="ECO:0000256" key="2">
    <source>
        <dbReference type="SAM" id="Phobius"/>
    </source>
</evidence>
<gene>
    <name evidence="3" type="ORF">CEXT_54891</name>
</gene>
<keyword evidence="4" id="KW-1185">Reference proteome</keyword>
<keyword evidence="2" id="KW-0812">Transmembrane</keyword>
<comment type="caution">
    <text evidence="3">The sequence shown here is derived from an EMBL/GenBank/DDBJ whole genome shotgun (WGS) entry which is preliminary data.</text>
</comment>
<proteinExistence type="predicted"/>
<name>A0AAV4XC96_CAEEX</name>
<reference evidence="3 4" key="1">
    <citation type="submission" date="2021-06" db="EMBL/GenBank/DDBJ databases">
        <title>Caerostris extrusa draft genome.</title>
        <authorList>
            <person name="Kono N."/>
            <person name="Arakawa K."/>
        </authorList>
    </citation>
    <scope>NUCLEOTIDE SEQUENCE [LARGE SCALE GENOMIC DNA]</scope>
</reference>
<dbReference type="AlphaFoldDB" id="A0AAV4XC96"/>
<organism evidence="3 4">
    <name type="scientific">Caerostris extrusa</name>
    <name type="common">Bark spider</name>
    <name type="synonym">Caerostris bankana</name>
    <dbReference type="NCBI Taxonomy" id="172846"/>
    <lineage>
        <taxon>Eukaryota</taxon>
        <taxon>Metazoa</taxon>
        <taxon>Ecdysozoa</taxon>
        <taxon>Arthropoda</taxon>
        <taxon>Chelicerata</taxon>
        <taxon>Arachnida</taxon>
        <taxon>Araneae</taxon>
        <taxon>Araneomorphae</taxon>
        <taxon>Entelegynae</taxon>
        <taxon>Araneoidea</taxon>
        <taxon>Araneidae</taxon>
        <taxon>Caerostris</taxon>
    </lineage>
</organism>
<accession>A0AAV4XC96</accession>
<feature type="region of interest" description="Disordered" evidence="1">
    <location>
        <begin position="1"/>
        <end position="31"/>
    </location>
</feature>
<sequence>MLSSSLRVNKGYSPHPPAISEPSRAGSAPVPSHMERILRSALKWLERFLRADRSQRVVNIFLYLLLYLLSVCCCCGSLSTNGYGVHSSK</sequence>
<feature type="transmembrane region" description="Helical" evidence="2">
    <location>
        <begin position="57"/>
        <end position="79"/>
    </location>
</feature>
<keyword evidence="2" id="KW-1133">Transmembrane helix</keyword>